<dbReference type="InterPro" id="IPR000792">
    <property type="entry name" value="Tscrpt_reg_LuxR_C"/>
</dbReference>
<name>A0ABS9XSG3_9ACTN</name>
<dbReference type="Proteomes" id="UP001165270">
    <property type="component" value="Unassembled WGS sequence"/>
</dbReference>
<proteinExistence type="predicted"/>
<feature type="domain" description="HTH luxR-type" evidence="1">
    <location>
        <begin position="26"/>
        <end position="83"/>
    </location>
</feature>
<reference evidence="2" key="1">
    <citation type="submission" date="2022-03" db="EMBL/GenBank/DDBJ databases">
        <title>Streptomyces 7R015 and 7R016 isolated from Barleria lupulina in Thailand.</title>
        <authorList>
            <person name="Kanchanasin P."/>
            <person name="Phongsopitanun W."/>
            <person name="Tanasupawat S."/>
        </authorList>
    </citation>
    <scope>NUCLEOTIDE SEQUENCE</scope>
    <source>
        <strain evidence="2">7R016</strain>
    </source>
</reference>
<dbReference type="InterPro" id="IPR016032">
    <property type="entry name" value="Sig_transdc_resp-reg_C-effctor"/>
</dbReference>
<dbReference type="EMBL" id="JALDAX010000018">
    <property type="protein sequence ID" value="MCI3245014.1"/>
    <property type="molecule type" value="Genomic_DNA"/>
</dbReference>
<dbReference type="SUPFAM" id="SSF46894">
    <property type="entry name" value="C-terminal effector domain of the bipartite response regulators"/>
    <property type="match status" value="1"/>
</dbReference>
<dbReference type="InterPro" id="IPR036388">
    <property type="entry name" value="WH-like_DNA-bd_sf"/>
</dbReference>
<gene>
    <name evidence="2" type="ORF">MQN93_35420</name>
</gene>
<comment type="caution">
    <text evidence="2">The sequence shown here is derived from an EMBL/GenBank/DDBJ whole genome shotgun (WGS) entry which is preliminary data.</text>
</comment>
<dbReference type="Gene3D" id="1.10.10.10">
    <property type="entry name" value="Winged helix-like DNA-binding domain superfamily/Winged helix DNA-binding domain"/>
    <property type="match status" value="1"/>
</dbReference>
<organism evidence="2 3">
    <name type="scientific">Streptomyces spinosisporus</name>
    <dbReference type="NCBI Taxonomy" id="2927582"/>
    <lineage>
        <taxon>Bacteria</taxon>
        <taxon>Bacillati</taxon>
        <taxon>Actinomycetota</taxon>
        <taxon>Actinomycetes</taxon>
        <taxon>Kitasatosporales</taxon>
        <taxon>Streptomycetaceae</taxon>
        <taxon>Streptomyces</taxon>
    </lineage>
</organism>
<dbReference type="SMART" id="SM00421">
    <property type="entry name" value="HTH_LUXR"/>
    <property type="match status" value="1"/>
</dbReference>
<evidence type="ECO:0000313" key="3">
    <source>
        <dbReference type="Proteomes" id="UP001165270"/>
    </source>
</evidence>
<accession>A0ABS9XSG3</accession>
<protein>
    <submittedName>
        <fullName evidence="2">Response regulator transcription factor</fullName>
    </submittedName>
</protein>
<dbReference type="RefSeq" id="WP_016430184.1">
    <property type="nucleotide sequence ID" value="NZ_JALDAX010000018.1"/>
</dbReference>
<sequence>MFGGGRPLRSQSIQLACEPAGAPTVHAAFDVVDLRILELMGCGLPDSTIARRLTLSHRTVQRRVQRMMMRTSVVSRFALGLRVSELGLLRTDDQLPTP</sequence>
<evidence type="ECO:0000259" key="1">
    <source>
        <dbReference type="SMART" id="SM00421"/>
    </source>
</evidence>
<evidence type="ECO:0000313" key="2">
    <source>
        <dbReference type="EMBL" id="MCI3245014.1"/>
    </source>
</evidence>
<keyword evidence="3" id="KW-1185">Reference proteome</keyword>